<dbReference type="Proteomes" id="UP000422108">
    <property type="component" value="Chromosome"/>
</dbReference>
<protein>
    <submittedName>
        <fullName evidence="1">Uncharacterized protein</fullName>
    </submittedName>
</protein>
<gene>
    <name evidence="1" type="ORF">DSCOOX_56390</name>
</gene>
<reference evidence="1 2" key="1">
    <citation type="submission" date="2019-11" db="EMBL/GenBank/DDBJ databases">
        <title>Comparative genomics of hydrocarbon-degrading Desulfosarcina strains.</title>
        <authorList>
            <person name="Watanabe M."/>
            <person name="Kojima H."/>
            <person name="Fukui M."/>
        </authorList>
    </citation>
    <scope>NUCLEOTIDE SEQUENCE [LARGE SCALE GENOMIC DNA]</scope>
    <source>
        <strain evidence="2">oXyS1</strain>
    </source>
</reference>
<accession>A0A5K8AIX7</accession>
<dbReference type="AlphaFoldDB" id="A0A5K8AIX7"/>
<organism evidence="1 2">
    <name type="scientific">Desulfosarcina ovata subsp. ovata</name>
    <dbReference type="NCBI Taxonomy" id="2752305"/>
    <lineage>
        <taxon>Bacteria</taxon>
        <taxon>Pseudomonadati</taxon>
        <taxon>Thermodesulfobacteriota</taxon>
        <taxon>Desulfobacteria</taxon>
        <taxon>Desulfobacterales</taxon>
        <taxon>Desulfosarcinaceae</taxon>
        <taxon>Desulfosarcina</taxon>
    </lineage>
</organism>
<evidence type="ECO:0000313" key="2">
    <source>
        <dbReference type="Proteomes" id="UP000422108"/>
    </source>
</evidence>
<sequence length="71" mass="7166">MVVAAGRVAEEIEDVTSTYASLLDATCASVTARLSGRSDIALMDISAVPLPEAMAKALGALVAGITGNETE</sequence>
<name>A0A5K8AIX7_9BACT</name>
<evidence type="ECO:0000313" key="1">
    <source>
        <dbReference type="EMBL" id="BBO92459.1"/>
    </source>
</evidence>
<dbReference type="EMBL" id="AP021879">
    <property type="protein sequence ID" value="BBO92459.1"/>
    <property type="molecule type" value="Genomic_DNA"/>
</dbReference>
<keyword evidence="2" id="KW-1185">Reference proteome</keyword>
<proteinExistence type="predicted"/>